<organism evidence="3 4">
    <name type="scientific">Hebeloma cylindrosporum</name>
    <dbReference type="NCBI Taxonomy" id="76867"/>
    <lineage>
        <taxon>Eukaryota</taxon>
        <taxon>Fungi</taxon>
        <taxon>Dikarya</taxon>
        <taxon>Basidiomycota</taxon>
        <taxon>Agaricomycotina</taxon>
        <taxon>Agaricomycetes</taxon>
        <taxon>Agaricomycetidae</taxon>
        <taxon>Agaricales</taxon>
        <taxon>Agaricineae</taxon>
        <taxon>Hymenogastraceae</taxon>
        <taxon>Hebeloma</taxon>
    </lineage>
</organism>
<gene>
    <name evidence="3" type="ORF">M413DRAFT_449701</name>
</gene>
<keyword evidence="4" id="KW-1185">Reference proteome</keyword>
<feature type="compositionally biased region" description="Basic and acidic residues" evidence="1">
    <location>
        <begin position="40"/>
        <end position="50"/>
    </location>
</feature>
<dbReference type="HOGENOM" id="CLU_1610968_0_0_1"/>
<feature type="compositionally biased region" description="Polar residues" evidence="1">
    <location>
        <begin position="78"/>
        <end position="87"/>
    </location>
</feature>
<protein>
    <submittedName>
        <fullName evidence="3">Uncharacterized protein</fullName>
    </submittedName>
</protein>
<feature type="compositionally biased region" description="Basic and acidic residues" evidence="1">
    <location>
        <begin position="128"/>
        <end position="144"/>
    </location>
</feature>
<feature type="compositionally biased region" description="Gly residues" evidence="1">
    <location>
        <begin position="156"/>
        <end position="165"/>
    </location>
</feature>
<reference evidence="3 4" key="1">
    <citation type="submission" date="2014-04" db="EMBL/GenBank/DDBJ databases">
        <authorList>
            <consortium name="DOE Joint Genome Institute"/>
            <person name="Kuo A."/>
            <person name="Gay G."/>
            <person name="Dore J."/>
            <person name="Kohler A."/>
            <person name="Nagy L.G."/>
            <person name="Floudas D."/>
            <person name="Copeland A."/>
            <person name="Barry K.W."/>
            <person name="Cichocki N."/>
            <person name="Veneault-Fourrey C."/>
            <person name="LaButti K."/>
            <person name="Lindquist E.A."/>
            <person name="Lipzen A."/>
            <person name="Lundell T."/>
            <person name="Morin E."/>
            <person name="Murat C."/>
            <person name="Sun H."/>
            <person name="Tunlid A."/>
            <person name="Henrissat B."/>
            <person name="Grigoriev I.V."/>
            <person name="Hibbett D.S."/>
            <person name="Martin F."/>
            <person name="Nordberg H.P."/>
            <person name="Cantor M.N."/>
            <person name="Hua S.X."/>
        </authorList>
    </citation>
    <scope>NUCLEOTIDE SEQUENCE [LARGE SCALE GENOMIC DNA]</scope>
    <source>
        <strain evidence="4">h7</strain>
    </source>
</reference>
<proteinExistence type="predicted"/>
<keyword evidence="2" id="KW-0732">Signal</keyword>
<evidence type="ECO:0000313" key="3">
    <source>
        <dbReference type="EMBL" id="KIM35573.1"/>
    </source>
</evidence>
<sequence>MRLTTCFLAFLLVPALAAPTEKNLFKHGEVADLHHAHKDSGIHHADHTGHAQELYPRGGKLSTARIDTRSAAARRLSDTPSASNRPRTNGRVGLKPNVSPGPRIRSRPALHTPSDSKVGRPYMSPSERASKVRTPHEPRIRRPIDTPASNVPIDHGIGGKGRYAF</sequence>
<feature type="signal peptide" evidence="2">
    <location>
        <begin position="1"/>
        <end position="17"/>
    </location>
</feature>
<reference evidence="4" key="2">
    <citation type="submission" date="2015-01" db="EMBL/GenBank/DDBJ databases">
        <title>Evolutionary Origins and Diversification of the Mycorrhizal Mutualists.</title>
        <authorList>
            <consortium name="DOE Joint Genome Institute"/>
            <consortium name="Mycorrhizal Genomics Consortium"/>
            <person name="Kohler A."/>
            <person name="Kuo A."/>
            <person name="Nagy L.G."/>
            <person name="Floudas D."/>
            <person name="Copeland A."/>
            <person name="Barry K.W."/>
            <person name="Cichocki N."/>
            <person name="Veneault-Fourrey C."/>
            <person name="LaButti K."/>
            <person name="Lindquist E.A."/>
            <person name="Lipzen A."/>
            <person name="Lundell T."/>
            <person name="Morin E."/>
            <person name="Murat C."/>
            <person name="Riley R."/>
            <person name="Ohm R."/>
            <person name="Sun H."/>
            <person name="Tunlid A."/>
            <person name="Henrissat B."/>
            <person name="Grigoriev I.V."/>
            <person name="Hibbett D.S."/>
            <person name="Martin F."/>
        </authorList>
    </citation>
    <scope>NUCLEOTIDE SEQUENCE [LARGE SCALE GENOMIC DNA]</scope>
    <source>
        <strain evidence="4">h7</strain>
    </source>
</reference>
<name>A0A0C2XCB4_HEBCY</name>
<dbReference type="AlphaFoldDB" id="A0A0C2XCB4"/>
<feature type="region of interest" description="Disordered" evidence="1">
    <location>
        <begin position="40"/>
        <end position="165"/>
    </location>
</feature>
<evidence type="ECO:0000313" key="4">
    <source>
        <dbReference type="Proteomes" id="UP000053424"/>
    </source>
</evidence>
<evidence type="ECO:0000256" key="1">
    <source>
        <dbReference type="SAM" id="MobiDB-lite"/>
    </source>
</evidence>
<dbReference type="EMBL" id="KN831818">
    <property type="protein sequence ID" value="KIM35573.1"/>
    <property type="molecule type" value="Genomic_DNA"/>
</dbReference>
<accession>A0A0C2XCB4</accession>
<dbReference type="Proteomes" id="UP000053424">
    <property type="component" value="Unassembled WGS sequence"/>
</dbReference>
<evidence type="ECO:0000256" key="2">
    <source>
        <dbReference type="SAM" id="SignalP"/>
    </source>
</evidence>
<feature type="chain" id="PRO_5002158907" evidence="2">
    <location>
        <begin position="18"/>
        <end position="165"/>
    </location>
</feature>